<dbReference type="Proteomes" id="UP000198287">
    <property type="component" value="Unassembled WGS sequence"/>
</dbReference>
<dbReference type="InterPro" id="IPR003599">
    <property type="entry name" value="Ig_sub"/>
</dbReference>
<dbReference type="SMART" id="SM00280">
    <property type="entry name" value="KAZAL"/>
    <property type="match status" value="1"/>
</dbReference>
<dbReference type="SUPFAM" id="SSF48726">
    <property type="entry name" value="Immunoglobulin"/>
    <property type="match status" value="2"/>
</dbReference>
<dbReference type="InterPro" id="IPR036179">
    <property type="entry name" value="Ig-like_dom_sf"/>
</dbReference>
<feature type="domain" description="Ig-like" evidence="6">
    <location>
        <begin position="900"/>
        <end position="931"/>
    </location>
</feature>
<dbReference type="SMART" id="SM00409">
    <property type="entry name" value="IG"/>
    <property type="match status" value="2"/>
</dbReference>
<evidence type="ECO:0000256" key="2">
    <source>
        <dbReference type="ARBA" id="ARBA00023157"/>
    </source>
</evidence>
<dbReference type="Pfam" id="PF07648">
    <property type="entry name" value="Kazal_2"/>
    <property type="match status" value="1"/>
</dbReference>
<feature type="compositionally biased region" description="Polar residues" evidence="4">
    <location>
        <begin position="268"/>
        <end position="282"/>
    </location>
</feature>
<dbReference type="STRING" id="158441.A0A226EN90"/>
<feature type="domain" description="Ig-like" evidence="6">
    <location>
        <begin position="475"/>
        <end position="558"/>
    </location>
</feature>
<dbReference type="Gene3D" id="2.60.40.10">
    <property type="entry name" value="Immunoglobulins"/>
    <property type="match status" value="2"/>
</dbReference>
<dbReference type="OMA" id="CGQTIHE"/>
<protein>
    <submittedName>
        <fullName evidence="8">Follistatin-related protein 5</fullName>
    </submittedName>
</protein>
<evidence type="ECO:0000313" key="8">
    <source>
        <dbReference type="EMBL" id="OXA59102.1"/>
    </source>
</evidence>
<dbReference type="InterPro" id="IPR050958">
    <property type="entry name" value="Cell_Adh-Cytoskel_Orgn"/>
</dbReference>
<dbReference type="SUPFAM" id="SSF100895">
    <property type="entry name" value="Kazal-type serine protease inhibitors"/>
    <property type="match status" value="1"/>
</dbReference>
<dbReference type="GO" id="GO:0043025">
    <property type="term" value="C:neuronal cell body"/>
    <property type="evidence" value="ECO:0007669"/>
    <property type="project" value="TreeGrafter"/>
</dbReference>
<dbReference type="GO" id="GO:0008046">
    <property type="term" value="F:axon guidance receptor activity"/>
    <property type="evidence" value="ECO:0007669"/>
    <property type="project" value="TreeGrafter"/>
</dbReference>
<proteinExistence type="predicted"/>
<dbReference type="PANTHER" id="PTHR45080">
    <property type="entry name" value="CONTACTIN 5"/>
    <property type="match status" value="1"/>
</dbReference>
<keyword evidence="9" id="KW-1185">Reference proteome</keyword>
<reference evidence="8 9" key="1">
    <citation type="submission" date="2015-12" db="EMBL/GenBank/DDBJ databases">
        <title>The genome of Folsomia candida.</title>
        <authorList>
            <person name="Faddeeva A."/>
            <person name="Derks M.F."/>
            <person name="Anvar Y."/>
            <person name="Smit S."/>
            <person name="Van Straalen N."/>
            <person name="Roelofs D."/>
        </authorList>
    </citation>
    <scope>NUCLEOTIDE SEQUENCE [LARGE SCALE GENOMIC DNA]</scope>
    <source>
        <strain evidence="8 9">VU population</strain>
        <tissue evidence="8">Whole body</tissue>
    </source>
</reference>
<dbReference type="PROSITE" id="PS51465">
    <property type="entry name" value="KAZAL_2"/>
    <property type="match status" value="1"/>
</dbReference>
<dbReference type="InterPro" id="IPR007110">
    <property type="entry name" value="Ig-like_dom"/>
</dbReference>
<evidence type="ECO:0000256" key="4">
    <source>
        <dbReference type="SAM" id="MobiDB-lite"/>
    </source>
</evidence>
<accession>A0A226EN90</accession>
<feature type="signal peptide" evidence="5">
    <location>
        <begin position="1"/>
        <end position="25"/>
    </location>
</feature>
<feature type="domain" description="Ig-like" evidence="6">
    <location>
        <begin position="397"/>
        <end position="465"/>
    </location>
</feature>
<dbReference type="GO" id="GO:0030424">
    <property type="term" value="C:axon"/>
    <property type="evidence" value="ECO:0007669"/>
    <property type="project" value="TreeGrafter"/>
</dbReference>
<dbReference type="PANTHER" id="PTHR45080:SF8">
    <property type="entry name" value="IG-LIKE DOMAIN-CONTAINING PROTEIN"/>
    <property type="match status" value="1"/>
</dbReference>
<dbReference type="OrthoDB" id="6085115at2759"/>
<gene>
    <name evidence="8" type="ORF">Fcan01_04181</name>
</gene>
<feature type="compositionally biased region" description="Basic residues" evidence="4">
    <location>
        <begin position="141"/>
        <end position="151"/>
    </location>
</feature>
<feature type="domain" description="Kazal-like" evidence="7">
    <location>
        <begin position="77"/>
        <end position="128"/>
    </location>
</feature>
<dbReference type="PROSITE" id="PS50835">
    <property type="entry name" value="IG_LIKE"/>
    <property type="match status" value="3"/>
</dbReference>
<dbReference type="CDD" id="cd00096">
    <property type="entry name" value="Ig"/>
    <property type="match status" value="1"/>
</dbReference>
<evidence type="ECO:0000256" key="5">
    <source>
        <dbReference type="SAM" id="SignalP"/>
    </source>
</evidence>
<keyword evidence="2" id="KW-1015">Disulfide bond</keyword>
<evidence type="ECO:0000256" key="3">
    <source>
        <dbReference type="ARBA" id="ARBA00023319"/>
    </source>
</evidence>
<dbReference type="InterPro" id="IPR018247">
    <property type="entry name" value="EF_Hand_1_Ca_BS"/>
</dbReference>
<sequence>MMTNFHHLGTFLLLIVALSSSEVSAYKRSSRHHRPREISTPKSTTRPTISPLGACDGWWCGAGKQCEIGSDGLAKCGCVQECPKESSSPVCGTDGSWYSTHCELHRKNCLSTDGPQLSIDHTATSCPQFKPKNNKNNNKDKKNKNKGKRGQQKLDGGNKGGLSENDVRDYNYGAKYGEDKDDAKFIEKKVTKKQKWSKDEDNLLEDIDDEDELDDDEDDDDDEEDDEELELDQELKEQEDEELAMDGQKVENRPFLTTTFAPPPVRRMSQQRPVFPSSSSSRQEIRPRDSSTNRCSPQEYEILKDNLLLYNHERMIGGVRNFKAAMEGGKDGSLDGGGGEGPEAGKDYLLSLIFSHFDKNNNGALEYEELQRVRSGGVSVISLDKALETTHVTASVGDNVEIKCDVSGSPPMPIVWRRYGVDLSSLNQDEQIRVFPDGTLYLNKIQLLHAGNYSCHAQRNQEVIQTHVLTVQNQPDVRVMPHIVWEQPGCEVSFECRVTGEPFPVVQWLKNDEPLPVDMGDKYVVTGDGIRLTLKDIYFSDTGAYMCKSQNSAGKRLDIGSLVVIDQQTPATVQINESQFLVFHSRGISVYDPSTCRIQHQIQGTDIIPGTQDYVCGDHTVSCDWGRAIRVSSSYVYVSQPKLDRVLVISNSQMVVVDMVPTDRFPVELHYVPHLDQVWVECWRSDETPTQKTLQVIREGKVKRKHHTVHPEPIDSHFDLVEHLFIPPDSESSSQFRYAYVGHKNGRGLYKMDLVALRYTKSVDLTPYNCVPQHIQFSSLYGMVIVECFEPVTNRATGQLVLDALTDSVVYYKENGLEFSFDVKTSLNISDVTFFPSQRSHTYDLYASSVDKDDVLFVDLESGKVEMVSGVSAIIGDSNWRSPPRSISSQGLFSKYLATPSADAVFVLNGQTHTINCQIGGLTKPGLIVWL</sequence>
<dbReference type="InterPro" id="IPR002350">
    <property type="entry name" value="Kazal_dom"/>
</dbReference>
<dbReference type="Gene3D" id="3.30.60.30">
    <property type="match status" value="1"/>
</dbReference>
<feature type="region of interest" description="Disordered" evidence="4">
    <location>
        <begin position="122"/>
        <end position="168"/>
    </location>
</feature>
<comment type="caution">
    <text evidence="8">The sequence shown here is derived from an EMBL/GenBank/DDBJ whole genome shotgun (WGS) entry which is preliminary data.</text>
</comment>
<organism evidence="8 9">
    <name type="scientific">Folsomia candida</name>
    <name type="common">Springtail</name>
    <dbReference type="NCBI Taxonomy" id="158441"/>
    <lineage>
        <taxon>Eukaryota</taxon>
        <taxon>Metazoa</taxon>
        <taxon>Ecdysozoa</taxon>
        <taxon>Arthropoda</taxon>
        <taxon>Hexapoda</taxon>
        <taxon>Collembola</taxon>
        <taxon>Entomobryomorpha</taxon>
        <taxon>Isotomoidea</taxon>
        <taxon>Isotomidae</taxon>
        <taxon>Proisotominae</taxon>
        <taxon>Folsomia</taxon>
    </lineage>
</organism>
<name>A0A226EN90_FOLCA</name>
<dbReference type="PROSITE" id="PS00018">
    <property type="entry name" value="EF_HAND_1"/>
    <property type="match status" value="1"/>
</dbReference>
<dbReference type="GO" id="GO:0007156">
    <property type="term" value="P:homophilic cell adhesion via plasma membrane adhesion molecules"/>
    <property type="evidence" value="ECO:0007669"/>
    <property type="project" value="TreeGrafter"/>
</dbReference>
<feature type="chain" id="PRO_5012104240" evidence="5">
    <location>
        <begin position="26"/>
        <end position="931"/>
    </location>
</feature>
<dbReference type="InterPro" id="IPR036058">
    <property type="entry name" value="Kazal_dom_sf"/>
</dbReference>
<dbReference type="EMBL" id="LNIX01000002">
    <property type="protein sequence ID" value="OXA59102.1"/>
    <property type="molecule type" value="Genomic_DNA"/>
</dbReference>
<evidence type="ECO:0000313" key="9">
    <source>
        <dbReference type="Proteomes" id="UP000198287"/>
    </source>
</evidence>
<dbReference type="Pfam" id="PF13927">
    <property type="entry name" value="Ig_3"/>
    <property type="match status" value="1"/>
</dbReference>
<dbReference type="InterPro" id="IPR013098">
    <property type="entry name" value="Ig_I-set"/>
</dbReference>
<feature type="region of interest" description="Disordered" evidence="4">
    <location>
        <begin position="190"/>
        <end position="296"/>
    </location>
</feature>
<dbReference type="InterPro" id="IPR003598">
    <property type="entry name" value="Ig_sub2"/>
</dbReference>
<feature type="region of interest" description="Disordered" evidence="4">
    <location>
        <begin position="26"/>
        <end position="46"/>
    </location>
</feature>
<keyword evidence="1 5" id="KW-0732">Signal</keyword>
<dbReference type="InterPro" id="IPR013783">
    <property type="entry name" value="Ig-like_fold"/>
</dbReference>
<dbReference type="AlphaFoldDB" id="A0A226EN90"/>
<feature type="compositionally biased region" description="Acidic residues" evidence="4">
    <location>
        <begin position="202"/>
        <end position="244"/>
    </location>
</feature>
<dbReference type="SMART" id="SM00408">
    <property type="entry name" value="IGc2"/>
    <property type="match status" value="2"/>
</dbReference>
<dbReference type="GO" id="GO:0050808">
    <property type="term" value="P:synapse organization"/>
    <property type="evidence" value="ECO:0007669"/>
    <property type="project" value="TreeGrafter"/>
</dbReference>
<dbReference type="Pfam" id="PF07679">
    <property type="entry name" value="I-set"/>
    <property type="match status" value="1"/>
</dbReference>
<keyword evidence="3" id="KW-0393">Immunoglobulin domain</keyword>
<evidence type="ECO:0000259" key="7">
    <source>
        <dbReference type="PROSITE" id="PS51465"/>
    </source>
</evidence>
<evidence type="ECO:0000259" key="6">
    <source>
        <dbReference type="PROSITE" id="PS50835"/>
    </source>
</evidence>
<dbReference type="GO" id="GO:0005886">
    <property type="term" value="C:plasma membrane"/>
    <property type="evidence" value="ECO:0007669"/>
    <property type="project" value="TreeGrafter"/>
</dbReference>
<evidence type="ECO:0000256" key="1">
    <source>
        <dbReference type="ARBA" id="ARBA00022729"/>
    </source>
</evidence>